<keyword evidence="2" id="KW-1185">Reference proteome</keyword>
<dbReference type="Proteomes" id="UP000076532">
    <property type="component" value="Unassembled WGS sequence"/>
</dbReference>
<name>A0A166BJ35_9AGAM</name>
<dbReference type="STRING" id="436010.A0A166BJ35"/>
<gene>
    <name evidence="1" type="ORF">FIBSPDRAFT_869959</name>
</gene>
<protein>
    <submittedName>
        <fullName evidence="1">Uncharacterized protein</fullName>
    </submittedName>
</protein>
<organism evidence="1 2">
    <name type="scientific">Athelia psychrophila</name>
    <dbReference type="NCBI Taxonomy" id="1759441"/>
    <lineage>
        <taxon>Eukaryota</taxon>
        <taxon>Fungi</taxon>
        <taxon>Dikarya</taxon>
        <taxon>Basidiomycota</taxon>
        <taxon>Agaricomycotina</taxon>
        <taxon>Agaricomycetes</taxon>
        <taxon>Agaricomycetidae</taxon>
        <taxon>Atheliales</taxon>
        <taxon>Atheliaceae</taxon>
        <taxon>Athelia</taxon>
    </lineage>
</organism>
<dbReference type="EMBL" id="KV417643">
    <property type="protein sequence ID" value="KZP12692.1"/>
    <property type="molecule type" value="Genomic_DNA"/>
</dbReference>
<dbReference type="OrthoDB" id="2017974at2759"/>
<accession>A0A166BJ35</accession>
<evidence type="ECO:0000313" key="2">
    <source>
        <dbReference type="Proteomes" id="UP000076532"/>
    </source>
</evidence>
<sequence>MDCAPPLAEHLCLRGIEWVGHRVFERGYWKNGEEKSKEIEVLDTSEDSEVTDGIIEDEDDRDDSSLLHRGSGTEIVKSSIHTIQSCTLQKVLRWKKEDRIDGRKAPYSIAWNGSADWDLRRTNGTQYQRLYLVSAEYARFLTQHTNKYNSRIHYDIVVEGKGGGWC</sequence>
<reference evidence="1 2" key="1">
    <citation type="journal article" date="2016" name="Mol. Biol. Evol.">
        <title>Comparative Genomics of Early-Diverging Mushroom-Forming Fungi Provides Insights into the Origins of Lignocellulose Decay Capabilities.</title>
        <authorList>
            <person name="Nagy L.G."/>
            <person name="Riley R."/>
            <person name="Tritt A."/>
            <person name="Adam C."/>
            <person name="Daum C."/>
            <person name="Floudas D."/>
            <person name="Sun H."/>
            <person name="Yadav J.S."/>
            <person name="Pangilinan J."/>
            <person name="Larsson K.H."/>
            <person name="Matsuura K."/>
            <person name="Barry K."/>
            <person name="Labutti K."/>
            <person name="Kuo R."/>
            <person name="Ohm R.A."/>
            <person name="Bhattacharya S.S."/>
            <person name="Shirouzu T."/>
            <person name="Yoshinaga Y."/>
            <person name="Martin F.M."/>
            <person name="Grigoriev I.V."/>
            <person name="Hibbett D.S."/>
        </authorList>
    </citation>
    <scope>NUCLEOTIDE SEQUENCE [LARGE SCALE GENOMIC DNA]</scope>
    <source>
        <strain evidence="1 2">CBS 109695</strain>
    </source>
</reference>
<evidence type="ECO:0000313" key="1">
    <source>
        <dbReference type="EMBL" id="KZP12692.1"/>
    </source>
</evidence>
<proteinExistence type="predicted"/>
<dbReference type="AlphaFoldDB" id="A0A166BJ35"/>